<accession>A0ABU7UXI0</accession>
<name>A0ABU7UXI0_9GAMM</name>
<keyword evidence="1" id="KW-0812">Transmembrane</keyword>
<protein>
    <submittedName>
        <fullName evidence="2">Uncharacterized protein</fullName>
    </submittedName>
</protein>
<gene>
    <name evidence="2" type="ORF">V3390_00200</name>
</gene>
<dbReference type="RefSeq" id="WP_331702848.1">
    <property type="nucleotide sequence ID" value="NZ_JAZHBO010000001.1"/>
</dbReference>
<keyword evidence="1" id="KW-0472">Membrane</keyword>
<proteinExistence type="predicted"/>
<keyword evidence="3" id="KW-1185">Reference proteome</keyword>
<evidence type="ECO:0000313" key="2">
    <source>
        <dbReference type="EMBL" id="MEF2154668.1"/>
    </source>
</evidence>
<reference evidence="2 3" key="1">
    <citation type="submission" date="2024-01" db="EMBL/GenBank/DDBJ databases">
        <title>Novel species of the genus Luteimonas isolated from rivers.</title>
        <authorList>
            <person name="Lu H."/>
        </authorList>
    </citation>
    <scope>NUCLEOTIDE SEQUENCE [LARGE SCALE GENOMIC DNA]</scope>
    <source>
        <strain evidence="2 3">FXH3W</strain>
    </source>
</reference>
<dbReference type="Proteomes" id="UP001356170">
    <property type="component" value="Unassembled WGS sequence"/>
</dbReference>
<evidence type="ECO:0000256" key="1">
    <source>
        <dbReference type="SAM" id="Phobius"/>
    </source>
</evidence>
<dbReference type="EMBL" id="JAZHBO010000001">
    <property type="protein sequence ID" value="MEF2154668.1"/>
    <property type="molecule type" value="Genomic_DNA"/>
</dbReference>
<feature type="transmembrane region" description="Helical" evidence="1">
    <location>
        <begin position="46"/>
        <end position="65"/>
    </location>
</feature>
<organism evidence="2 3">
    <name type="scientific">Aquilutibacter rugosus</name>
    <dbReference type="NCBI Taxonomy" id="3115820"/>
    <lineage>
        <taxon>Bacteria</taxon>
        <taxon>Pseudomonadati</taxon>
        <taxon>Pseudomonadota</taxon>
        <taxon>Gammaproteobacteria</taxon>
        <taxon>Lysobacterales</taxon>
        <taxon>Lysobacteraceae</taxon>
        <taxon>Aquilutibacter</taxon>
    </lineage>
</organism>
<sequence length="161" mass="17381">MAISHSAMIKSVLKKSLQFLLVAFVVTLFMRTIGSAFLSTFLKDNLVQLQVALLALNVTTIALVLTRIRELIEMAAQRGLKSGATFFAKSVKEIKLSLAEQLSLVAVAILALSINQGTAWPAQDWIALACNTVTLAAFIYTLDVTWDLGKALIGIISASIE</sequence>
<evidence type="ECO:0000313" key="3">
    <source>
        <dbReference type="Proteomes" id="UP001356170"/>
    </source>
</evidence>
<keyword evidence="1" id="KW-1133">Transmembrane helix</keyword>
<comment type="caution">
    <text evidence="2">The sequence shown here is derived from an EMBL/GenBank/DDBJ whole genome shotgun (WGS) entry which is preliminary data.</text>
</comment>